<dbReference type="Proteomes" id="UP000290365">
    <property type="component" value="Chromosome"/>
</dbReference>
<sequence>MSRPEDVGEILPNLIESKMQKKKQRICIEIFDREEADLYEVPDIILFLSSFALCADHIFIKGTPTLEAGEEHNFSDRMPTPLV</sequence>
<proteinExistence type="predicted"/>
<organism evidence="1 2">
    <name type="scientific">Ktedonosporobacter rubrisoli</name>
    <dbReference type="NCBI Taxonomy" id="2509675"/>
    <lineage>
        <taxon>Bacteria</taxon>
        <taxon>Bacillati</taxon>
        <taxon>Chloroflexota</taxon>
        <taxon>Ktedonobacteria</taxon>
        <taxon>Ktedonobacterales</taxon>
        <taxon>Ktedonosporobacteraceae</taxon>
        <taxon>Ktedonosporobacter</taxon>
    </lineage>
</organism>
<protein>
    <submittedName>
        <fullName evidence="1">Uncharacterized protein</fullName>
    </submittedName>
</protein>
<dbReference type="AlphaFoldDB" id="A0A4P6JKB2"/>
<dbReference type="EMBL" id="CP035758">
    <property type="protein sequence ID" value="QBD75589.1"/>
    <property type="molecule type" value="Genomic_DNA"/>
</dbReference>
<accession>A0A4P6JKB2</accession>
<dbReference type="RefSeq" id="WP_129886187.1">
    <property type="nucleotide sequence ID" value="NZ_CP035758.1"/>
</dbReference>
<keyword evidence="2" id="KW-1185">Reference proteome</keyword>
<name>A0A4P6JKB2_KTERU</name>
<evidence type="ECO:0000313" key="2">
    <source>
        <dbReference type="Proteomes" id="UP000290365"/>
    </source>
</evidence>
<dbReference type="KEGG" id="kbs:EPA93_06050"/>
<gene>
    <name evidence="1" type="ORF">EPA93_06050</name>
</gene>
<reference evidence="1 2" key="1">
    <citation type="submission" date="2019-01" db="EMBL/GenBank/DDBJ databases">
        <title>Ktedonosporobacter rubrisoli SCAWS-G2.</title>
        <authorList>
            <person name="Huang Y."/>
            <person name="Yan B."/>
        </authorList>
    </citation>
    <scope>NUCLEOTIDE SEQUENCE [LARGE SCALE GENOMIC DNA]</scope>
    <source>
        <strain evidence="1 2">SCAWS-G2</strain>
    </source>
</reference>
<evidence type="ECO:0000313" key="1">
    <source>
        <dbReference type="EMBL" id="QBD75589.1"/>
    </source>
</evidence>